<dbReference type="GO" id="GO:0005667">
    <property type="term" value="C:transcription regulator complex"/>
    <property type="evidence" value="ECO:0007669"/>
    <property type="project" value="TreeGrafter"/>
</dbReference>
<dbReference type="Gene3D" id="1.10.472.10">
    <property type="entry name" value="Cyclin-like"/>
    <property type="match status" value="1"/>
</dbReference>
<dbReference type="InterPro" id="IPR028309">
    <property type="entry name" value="RB_fam"/>
</dbReference>
<dbReference type="GO" id="GO:2000134">
    <property type="term" value="P:negative regulation of G1/S transition of mitotic cell cycle"/>
    <property type="evidence" value="ECO:0007669"/>
    <property type="project" value="TreeGrafter"/>
</dbReference>
<evidence type="ECO:0000259" key="3">
    <source>
        <dbReference type="SMART" id="SM01368"/>
    </source>
</evidence>
<dbReference type="WBParaSite" id="PSU_v2.g1366.t1">
    <property type="protein sequence ID" value="PSU_v2.g1366.t1"/>
    <property type="gene ID" value="PSU_v2.g1366"/>
</dbReference>
<dbReference type="SMART" id="SM01367">
    <property type="entry name" value="DUF3452"/>
    <property type="match status" value="1"/>
</dbReference>
<dbReference type="GO" id="GO:0030154">
    <property type="term" value="P:cell differentiation"/>
    <property type="evidence" value="ECO:0007669"/>
    <property type="project" value="TreeGrafter"/>
</dbReference>
<keyword evidence="4" id="KW-1185">Reference proteome</keyword>
<feature type="compositionally biased region" description="Acidic residues" evidence="1">
    <location>
        <begin position="26"/>
        <end position="55"/>
    </location>
</feature>
<feature type="compositionally biased region" description="Low complexity" evidence="1">
    <location>
        <begin position="9"/>
        <end position="18"/>
    </location>
</feature>
<feature type="region of interest" description="Disordered" evidence="1">
    <location>
        <begin position="1"/>
        <end position="76"/>
    </location>
</feature>
<evidence type="ECO:0000256" key="1">
    <source>
        <dbReference type="SAM" id="MobiDB-lite"/>
    </source>
</evidence>
<reference evidence="5" key="1">
    <citation type="submission" date="2022-11" db="UniProtKB">
        <authorList>
            <consortium name="WormBaseParasite"/>
        </authorList>
    </citation>
    <scope>IDENTIFICATION</scope>
</reference>
<dbReference type="GO" id="GO:0006357">
    <property type="term" value="P:regulation of transcription by RNA polymerase II"/>
    <property type="evidence" value="ECO:0007669"/>
    <property type="project" value="InterPro"/>
</dbReference>
<dbReference type="Pfam" id="PF11934">
    <property type="entry name" value="DUF3452"/>
    <property type="match status" value="1"/>
</dbReference>
<dbReference type="PANTHER" id="PTHR13742:SF17">
    <property type="entry name" value="RE32990P-RELATED"/>
    <property type="match status" value="1"/>
</dbReference>
<protein>
    <submittedName>
        <fullName evidence="5">Retinoblastoma-associated protein</fullName>
    </submittedName>
</protein>
<dbReference type="Proteomes" id="UP000887577">
    <property type="component" value="Unplaced"/>
</dbReference>
<dbReference type="GO" id="GO:0000785">
    <property type="term" value="C:chromatin"/>
    <property type="evidence" value="ECO:0007669"/>
    <property type="project" value="TreeGrafter"/>
</dbReference>
<dbReference type="PANTHER" id="PTHR13742">
    <property type="entry name" value="RETINOBLASTOMA-ASSOCIATED PROTEIN RB -RELATED"/>
    <property type="match status" value="1"/>
</dbReference>
<feature type="domain" description="Retinoblastoma-associated protein A-box" evidence="3">
    <location>
        <begin position="448"/>
        <end position="652"/>
    </location>
</feature>
<name>A0A914Y2I4_9BILA</name>
<feature type="domain" description="Retinoblastoma-associated protein N-terminal" evidence="2">
    <location>
        <begin position="138"/>
        <end position="275"/>
    </location>
</feature>
<dbReference type="GO" id="GO:0005634">
    <property type="term" value="C:nucleus"/>
    <property type="evidence" value="ECO:0007669"/>
    <property type="project" value="InterPro"/>
</dbReference>
<dbReference type="GO" id="GO:0000977">
    <property type="term" value="F:RNA polymerase II transcription regulatory region sequence-specific DNA binding"/>
    <property type="evidence" value="ECO:0007669"/>
    <property type="project" value="TreeGrafter"/>
</dbReference>
<dbReference type="Gene3D" id="1.10.472.140">
    <property type="match status" value="1"/>
</dbReference>
<dbReference type="InterPro" id="IPR002720">
    <property type="entry name" value="RB_A"/>
</dbReference>
<dbReference type="AlphaFoldDB" id="A0A914Y2I4"/>
<dbReference type="InterPro" id="IPR024599">
    <property type="entry name" value="RB_N"/>
</dbReference>
<evidence type="ECO:0000313" key="4">
    <source>
        <dbReference type="Proteomes" id="UP000887577"/>
    </source>
</evidence>
<accession>A0A914Y2I4</accession>
<evidence type="ECO:0000259" key="2">
    <source>
        <dbReference type="SMART" id="SM01367"/>
    </source>
</evidence>
<dbReference type="SMART" id="SM01368">
    <property type="entry name" value="RB_A"/>
    <property type="match status" value="1"/>
</dbReference>
<organism evidence="4 5">
    <name type="scientific">Panagrolaimus superbus</name>
    <dbReference type="NCBI Taxonomy" id="310955"/>
    <lineage>
        <taxon>Eukaryota</taxon>
        <taxon>Metazoa</taxon>
        <taxon>Ecdysozoa</taxon>
        <taxon>Nematoda</taxon>
        <taxon>Chromadorea</taxon>
        <taxon>Rhabditida</taxon>
        <taxon>Tylenchina</taxon>
        <taxon>Panagrolaimomorpha</taxon>
        <taxon>Panagrolaimoidea</taxon>
        <taxon>Panagrolaimidae</taxon>
        <taxon>Panagrolaimus</taxon>
    </lineage>
</organism>
<dbReference type="InterPro" id="IPR036915">
    <property type="entry name" value="Cyclin-like_sf"/>
</dbReference>
<dbReference type="SUPFAM" id="SSF47954">
    <property type="entry name" value="Cyclin-like"/>
    <property type="match status" value="1"/>
</dbReference>
<sequence>MRTRSKRQAATTTTAAAALPPPDVNKDEDENDAEENEVADEEEEILSTPEEENESKEESALDNLDPVVPCKDSEGSNTTAHNDLAAIFDAFGIEKTHEVFDKTLRQFDVVKQQCIMEALKEPQKTWLACCLYTTAWSTSAVTMKPAVQFSVIGLVDICELSVMEFFDKLERWAILMNASSRMVDHIERVQGNLSVSIVVFTKFLPIFRQIFVPNQEATLEDPDDSATNTAITTFKIYDYIWVTYCAFKKQLQKGNEDLMNSVHLLLIVTDLILGDIIAHDLMQFINKSFLVELSKSGKTVLDFYCDLYNGVPLDAKHFRSHWFYAQAKTFYEAEYLKFNAETYTEFLDNIDYNSGYLNTVYEEAIYERLEIDERIFVTRIQPENLFDETVDFGIVTNIRPIPDGTFSRNRDLLSRKASEHSLSKVNTSRCMKTPLSGRAYLATSDMVNPVTENLEMSRHQRLMLLVENHDEHMNEIYADIMNKKFDGEVAAAVDAILNKLNDVLILKVNTEKENDPNFDVAFTHDIQTHVQTIYQLLVRFLQRITLTEHQRLMNVATTIECLAGVFQRPEFITSLYICCLELVIFSYSSKREFPWSLEMAEIAPITFYKVIEPVIRCDGDLSRDILKHLSKIEERVLEELAWDRASPLWKTLADGTKIPSYEEVMIPDKNGEPLTPRSMAPLQSNVLTRYAKIGLF</sequence>
<proteinExistence type="predicted"/>
<evidence type="ECO:0000313" key="5">
    <source>
        <dbReference type="WBParaSite" id="PSU_v2.g1366.t1"/>
    </source>
</evidence>
<dbReference type="Pfam" id="PF01858">
    <property type="entry name" value="RB_A"/>
    <property type="match status" value="1"/>
</dbReference>